<dbReference type="eggNOG" id="COG1874">
    <property type="taxonomic scope" value="Bacteria"/>
</dbReference>
<evidence type="ECO:0000313" key="4">
    <source>
        <dbReference type="EMBL" id="ACU90633.1"/>
    </source>
</evidence>
<evidence type="ECO:0000313" key="5">
    <source>
        <dbReference type="Proteomes" id="UP000002216"/>
    </source>
</evidence>
<evidence type="ECO:0000256" key="2">
    <source>
        <dbReference type="ARBA" id="ARBA00023295"/>
    </source>
</evidence>
<organism evidence="4 5">
    <name type="scientific">Desulfomicrobium baculatum (strain DSM 4028 / VKM B-1378 / X)</name>
    <name type="common">Desulfovibrio baculatus</name>
    <dbReference type="NCBI Taxonomy" id="525897"/>
    <lineage>
        <taxon>Bacteria</taxon>
        <taxon>Pseudomonadati</taxon>
        <taxon>Thermodesulfobacteriota</taxon>
        <taxon>Desulfovibrionia</taxon>
        <taxon>Desulfovibrionales</taxon>
        <taxon>Desulfomicrobiaceae</taxon>
        <taxon>Desulfomicrobium</taxon>
    </lineage>
</organism>
<protein>
    <recommendedName>
        <fullName evidence="3">Glycoside hydrolase family 42 N-terminal domain-containing protein</fullName>
    </recommendedName>
</protein>
<dbReference type="InterPro" id="IPR013529">
    <property type="entry name" value="Glyco_hydro_42_N"/>
</dbReference>
<dbReference type="SUPFAM" id="SSF51445">
    <property type="entry name" value="(Trans)glycosidases"/>
    <property type="match status" value="1"/>
</dbReference>
<gene>
    <name evidence="4" type="ordered locus">Dbac_2556</name>
</gene>
<dbReference type="AlphaFoldDB" id="C7LS85"/>
<dbReference type="EMBL" id="CP001629">
    <property type="protein sequence ID" value="ACU90633.1"/>
    <property type="molecule type" value="Genomic_DNA"/>
</dbReference>
<dbReference type="GO" id="GO:0005975">
    <property type="term" value="P:carbohydrate metabolic process"/>
    <property type="evidence" value="ECO:0007669"/>
    <property type="project" value="InterPro"/>
</dbReference>
<dbReference type="InterPro" id="IPR029062">
    <property type="entry name" value="Class_I_gatase-like"/>
</dbReference>
<evidence type="ECO:0000256" key="1">
    <source>
        <dbReference type="ARBA" id="ARBA00022801"/>
    </source>
</evidence>
<dbReference type="GO" id="GO:0004565">
    <property type="term" value="F:beta-galactosidase activity"/>
    <property type="evidence" value="ECO:0007669"/>
    <property type="project" value="InterPro"/>
</dbReference>
<dbReference type="Proteomes" id="UP000002216">
    <property type="component" value="Chromosome"/>
</dbReference>
<feature type="domain" description="Glycoside hydrolase family 42 N-terminal" evidence="3">
    <location>
        <begin position="549"/>
        <end position="613"/>
    </location>
</feature>
<dbReference type="OrthoDB" id="9800974at2"/>
<accession>C7LS85</accession>
<dbReference type="GO" id="GO:0009341">
    <property type="term" value="C:beta-galactosidase complex"/>
    <property type="evidence" value="ECO:0007669"/>
    <property type="project" value="InterPro"/>
</dbReference>
<keyword evidence="1" id="KW-0378">Hydrolase</keyword>
<dbReference type="InterPro" id="IPR017853">
    <property type="entry name" value="GH"/>
</dbReference>
<dbReference type="Gene3D" id="3.20.20.80">
    <property type="entry name" value="Glycosidases"/>
    <property type="match status" value="1"/>
</dbReference>
<keyword evidence="2" id="KW-0326">Glycosidase</keyword>
<dbReference type="HOGENOM" id="CLU_278192_0_0_7"/>
<proteinExistence type="predicted"/>
<dbReference type="CDD" id="cd03143">
    <property type="entry name" value="A4_beta-galactosidase_middle_domain"/>
    <property type="match status" value="1"/>
</dbReference>
<dbReference type="Pfam" id="PF02449">
    <property type="entry name" value="Glyco_hydro_42"/>
    <property type="match status" value="1"/>
</dbReference>
<reference evidence="4 5" key="1">
    <citation type="journal article" date="2009" name="Stand. Genomic Sci.">
        <title>Complete genome sequence of Desulfomicrobium baculatum type strain (X).</title>
        <authorList>
            <person name="Copeland A."/>
            <person name="Spring S."/>
            <person name="Goker M."/>
            <person name="Schneider S."/>
            <person name="Lapidus A."/>
            <person name="Del Rio T.G."/>
            <person name="Tice H."/>
            <person name="Cheng J.F."/>
            <person name="Chen F."/>
            <person name="Nolan M."/>
            <person name="Bruce D."/>
            <person name="Goodwin L."/>
            <person name="Pitluck S."/>
            <person name="Ivanova N."/>
            <person name="Mavrommatis K."/>
            <person name="Ovchinnikova G."/>
            <person name="Pati A."/>
            <person name="Chen A."/>
            <person name="Palaniappan K."/>
            <person name="Land M."/>
            <person name="Hauser L."/>
            <person name="Chang Y.J."/>
            <person name="Jeffries C.C."/>
            <person name="Meincke L."/>
            <person name="Sims D."/>
            <person name="Brettin T."/>
            <person name="Detter J.C."/>
            <person name="Han C."/>
            <person name="Chain P."/>
            <person name="Bristow J."/>
            <person name="Eisen J.A."/>
            <person name="Markowitz V."/>
            <person name="Hugenholtz P."/>
            <person name="Kyrpides N.C."/>
            <person name="Klenk H.P."/>
            <person name="Lucas S."/>
        </authorList>
    </citation>
    <scope>NUCLEOTIDE SEQUENCE [LARGE SCALE GENOMIC DNA]</scope>
    <source>
        <strain evidence="5">DSM 4028 / VKM B-1378 / X</strain>
    </source>
</reference>
<dbReference type="Gene3D" id="3.40.50.880">
    <property type="match status" value="1"/>
</dbReference>
<keyword evidence="5" id="KW-1185">Reference proteome</keyword>
<dbReference type="SUPFAM" id="SSF52317">
    <property type="entry name" value="Class I glutamine amidotransferase-like"/>
    <property type="match status" value="1"/>
</dbReference>
<name>C7LS85_DESBD</name>
<dbReference type="KEGG" id="dba:Dbac_2556"/>
<evidence type="ECO:0000259" key="3">
    <source>
        <dbReference type="Pfam" id="PF02449"/>
    </source>
</evidence>
<dbReference type="STRING" id="525897.Dbac_2556"/>
<sequence>MQAICVKYIEILILNESKKYKMKFTKESLMLLLVSIIVSFYSSHASASGQNLKDLEIDHDLTLSFETPHTKWAKPYAGGRIKVLFFSSTENNTVRECVELIQRFDIECKAIFWTKISGDKKREINWHGGNLGRQRMTNLLKNKWDCFVFFGVSVSDLPAIQKEMVMNAVTRGAGLVSVEADNQKLRLKKNGELPISDFIVDENTRKATLLGKGREIVVSACPQLNFTEGWEITYDYWQESLGRAVLWAAQQEPMTRLRLDVTAGEAYSGQSREIQVGRPATLNADFSGKPFGTDHRIRISVRKPGHAARVLPEQSITFGATAVFKLPSLPEGIWRADAVVVGSLGVETWASQPFVVSSERTVTGLSVSKYWAEPGESISGKVFVSGVPLINEIVRIQLLDSRRRELVRQDIPANGNEVEFVFDIAKWMPMLVTVEARLLSNNVEISRTHRYVRVAKRQRDRFNFLIWGVPKGTLAPYAEESLARQGVTLQLDWENPPLHVAANDISWIPFTTHIPAEKKSNGVMKPFCWNDGLAVWKQTAMLASIHRRSREHGVFVYSIGDENKTKGSCISKFCTNTYQVFLQESYSTLDALNRSWGTDFERWKDVGLLNSTDDDELASLALKNYPRWFDRQAYKSWNYVQYCLKYSKAYKGIDPQAKTGFDGAAGFATGDDIDLIIRSLDSWVPYQSIADEVIRSIAPREFIRSNWIGGRDKTSGPLLYKYWRLVNLGADSIWWWMWSCIGDLRGFLAPDLRPFPEIEEVVEDTRMVRDGLGDLLLQSVMLDDDIAILYSYPSVFAHKLDEGASFGSYEEAHSSLIKFIRNSGYQFRYITDRMLRQSETDLSKFRMLFLPRAEAISDKEAELIRQYVAGGGTVVADLRPGLYDDHCKRREKGILDDMFGIKQAEKNKIFTLGQVIVRSVGKGRAILLNNKMSSLPALMAGETLIRDFWGGAPAIKIHGKMNGLEVTRWRNQGIEILSLLREGVEVEGVTVSLPKSKYIYDLRAFRSYGLTDHFDTNIIPNRASFFALTDRHIAQPVVSLHLSEARQGMMAQMVVEVPDAEGKHALKMGVKVDGNHVDWFDKVVLVGAEPVTVELPIAYNDPVGNYSIEFTDLFSGKKSQVKFNVSSFGQKELSQAD</sequence>